<dbReference type="SUPFAM" id="SSF53067">
    <property type="entry name" value="Actin-like ATPase domain"/>
    <property type="match status" value="2"/>
</dbReference>
<dbReference type="PIRSF" id="PIRSF000538">
    <property type="entry name" value="GlpK"/>
    <property type="match status" value="1"/>
</dbReference>
<evidence type="ECO:0000256" key="9">
    <source>
        <dbReference type="RuleBase" id="RU364073"/>
    </source>
</evidence>
<feature type="active site" description="Proton acceptor" evidence="8">
    <location>
        <position position="235"/>
    </location>
</feature>
<dbReference type="Pfam" id="PF02782">
    <property type="entry name" value="FGGY_C"/>
    <property type="match status" value="1"/>
</dbReference>
<dbReference type="EC" id="2.7.1.17" evidence="8 9"/>
<dbReference type="PROSITE" id="PS00933">
    <property type="entry name" value="FGGY_KINASES_1"/>
    <property type="match status" value="1"/>
</dbReference>
<gene>
    <name evidence="8 9 12" type="primary">xylB</name>
    <name evidence="12" type="ORF">DKT75_00160</name>
</gene>
<dbReference type="CDD" id="cd07808">
    <property type="entry name" value="ASKHA_NBD_FGGY_EcXK-like"/>
    <property type="match status" value="1"/>
</dbReference>
<comment type="caution">
    <text evidence="12">The sequence shown here is derived from an EMBL/GenBank/DDBJ whole genome shotgun (WGS) entry which is preliminary data.</text>
</comment>
<sequence>MFIGIDIGTSGVKTLLMDERQHIIASSHASIDISRPHSGWSEQDPEAWIRATKETLDTLKQSHGSQLSAVTAMGLSGQMHGATLLDKQDKVLRPCMLWNDTRSSVEAAAMDANPIFQTISGNIVFPGFTAPKVAWVKNNEPEIFSQIHKVLLPKDYVRLWLTGEYVTDMSDASGTSWLDVEKRKWSPELLAACDMSEDQMPSLVEGSEVSGQLRDELVQRWALSIAPVVAGGAGDNAASACGLGVVDEGQAFISLGTSGVLFAANSRYSPNPKSAVHAFCHAIPNAWHQMGVILSAADSLSWYSKITGLSPQALTEELGTELQSPSGLYFLPYLAGERTPHNDASVRGAFIGMDHSHDRKALTQAVLEGVIFAIRDNMEALAASGTQFTELAAVGGGSRSHYWLKILATALNMPVNIPVKGDFGGAFGAARLAMMAATKASPSVVLSSPAIEYRIEPVSALVNQYDASYQTYKQLYPAIKNVLS</sequence>
<reference evidence="12 13" key="1">
    <citation type="submission" date="2018-05" db="EMBL/GenBank/DDBJ databases">
        <title>Leucothrix arctica sp. nov., isolated from Arctic seawater.</title>
        <authorList>
            <person name="Choi A."/>
            <person name="Baek K."/>
        </authorList>
    </citation>
    <scope>NUCLEOTIDE SEQUENCE [LARGE SCALE GENOMIC DNA]</scope>
    <source>
        <strain evidence="12 13">IMCC9719</strain>
    </source>
</reference>
<feature type="site" description="Important for activity" evidence="8">
    <location>
        <position position="6"/>
    </location>
</feature>
<organism evidence="12 13">
    <name type="scientific">Leucothrix arctica</name>
    <dbReference type="NCBI Taxonomy" id="1481894"/>
    <lineage>
        <taxon>Bacteria</taxon>
        <taxon>Pseudomonadati</taxon>
        <taxon>Pseudomonadota</taxon>
        <taxon>Gammaproteobacteria</taxon>
        <taxon>Thiotrichales</taxon>
        <taxon>Thiotrichaceae</taxon>
        <taxon>Leucothrix</taxon>
    </lineage>
</organism>
<dbReference type="GO" id="GO:0042732">
    <property type="term" value="P:D-xylose metabolic process"/>
    <property type="evidence" value="ECO:0007669"/>
    <property type="project" value="UniProtKB-KW"/>
</dbReference>
<dbReference type="PANTHER" id="PTHR43095">
    <property type="entry name" value="SUGAR KINASE"/>
    <property type="match status" value="1"/>
</dbReference>
<keyword evidence="2 8" id="KW-0859">Xylose metabolism</keyword>
<comment type="similarity">
    <text evidence="1 8 9">Belongs to the FGGY kinase family.</text>
</comment>
<keyword evidence="7 8" id="KW-0119">Carbohydrate metabolism</keyword>
<dbReference type="InterPro" id="IPR018483">
    <property type="entry name" value="Carb_kinase_FGGY_CS"/>
</dbReference>
<keyword evidence="3 8" id="KW-0808">Transferase</keyword>
<dbReference type="HAMAP" id="MF_02220">
    <property type="entry name" value="XylB"/>
    <property type="match status" value="1"/>
</dbReference>
<keyword evidence="5 8" id="KW-0418">Kinase</keyword>
<evidence type="ECO:0000313" key="13">
    <source>
        <dbReference type="Proteomes" id="UP000245506"/>
    </source>
</evidence>
<dbReference type="OrthoDB" id="9805576at2"/>
<dbReference type="InterPro" id="IPR018484">
    <property type="entry name" value="FGGY_N"/>
</dbReference>
<comment type="catalytic activity">
    <reaction evidence="8 9">
        <text>D-xylulose + ATP = D-xylulose 5-phosphate + ADP + H(+)</text>
        <dbReference type="Rhea" id="RHEA:10964"/>
        <dbReference type="ChEBI" id="CHEBI:15378"/>
        <dbReference type="ChEBI" id="CHEBI:17140"/>
        <dbReference type="ChEBI" id="CHEBI:30616"/>
        <dbReference type="ChEBI" id="CHEBI:57737"/>
        <dbReference type="ChEBI" id="CHEBI:456216"/>
        <dbReference type="EC" id="2.7.1.17"/>
    </reaction>
</comment>
<dbReference type="RefSeq" id="WP_109821415.1">
    <property type="nucleotide sequence ID" value="NZ_QGKL01000002.1"/>
</dbReference>
<accession>A0A317CN37</accession>
<proteinExistence type="inferred from homology"/>
<evidence type="ECO:0000259" key="11">
    <source>
        <dbReference type="Pfam" id="PF02782"/>
    </source>
</evidence>
<dbReference type="InterPro" id="IPR043129">
    <property type="entry name" value="ATPase_NBD"/>
</dbReference>
<dbReference type="InterPro" id="IPR018485">
    <property type="entry name" value="FGGY_C"/>
</dbReference>
<dbReference type="EMBL" id="QGKL01000002">
    <property type="protein sequence ID" value="PWQ99729.1"/>
    <property type="molecule type" value="Genomic_DNA"/>
</dbReference>
<evidence type="ECO:0000256" key="6">
    <source>
        <dbReference type="ARBA" id="ARBA00022840"/>
    </source>
</evidence>
<evidence type="ECO:0000256" key="8">
    <source>
        <dbReference type="HAMAP-Rule" id="MF_02220"/>
    </source>
</evidence>
<dbReference type="GO" id="GO:0005998">
    <property type="term" value="P:xylulose catabolic process"/>
    <property type="evidence" value="ECO:0007669"/>
    <property type="project" value="UniProtKB-UniRule"/>
</dbReference>
<evidence type="ECO:0000313" key="12">
    <source>
        <dbReference type="EMBL" id="PWQ99729.1"/>
    </source>
</evidence>
<dbReference type="PANTHER" id="PTHR43095:SF6">
    <property type="entry name" value="XYLULOSE KINASE"/>
    <property type="match status" value="1"/>
</dbReference>
<evidence type="ECO:0000256" key="2">
    <source>
        <dbReference type="ARBA" id="ARBA00022629"/>
    </source>
</evidence>
<dbReference type="Proteomes" id="UP000245506">
    <property type="component" value="Unassembled WGS sequence"/>
</dbReference>
<evidence type="ECO:0000256" key="4">
    <source>
        <dbReference type="ARBA" id="ARBA00022741"/>
    </source>
</evidence>
<protein>
    <recommendedName>
        <fullName evidence="8 9">Xylulose kinase</fullName>
        <shortName evidence="8 9">Xylulokinase</shortName>
        <ecNumber evidence="8 9">2.7.1.17</ecNumber>
    </recommendedName>
</protein>
<keyword evidence="6 8" id="KW-0067">ATP-binding</keyword>
<dbReference type="Pfam" id="PF00370">
    <property type="entry name" value="FGGY_N"/>
    <property type="match status" value="1"/>
</dbReference>
<evidence type="ECO:0000259" key="10">
    <source>
        <dbReference type="Pfam" id="PF00370"/>
    </source>
</evidence>
<dbReference type="AlphaFoldDB" id="A0A317CN37"/>
<name>A0A317CN37_9GAMM</name>
<dbReference type="GO" id="GO:0004856">
    <property type="term" value="F:D-xylulokinase activity"/>
    <property type="evidence" value="ECO:0007669"/>
    <property type="project" value="UniProtKB-UniRule"/>
</dbReference>
<dbReference type="NCBIfam" id="TIGR01312">
    <property type="entry name" value="XylB"/>
    <property type="match status" value="1"/>
</dbReference>
<feature type="domain" description="Carbohydrate kinase FGGY N-terminal" evidence="10">
    <location>
        <begin position="1"/>
        <end position="242"/>
    </location>
</feature>
<feature type="binding site" evidence="8">
    <location>
        <begin position="79"/>
        <end position="80"/>
    </location>
    <ligand>
        <name>substrate</name>
    </ligand>
</feature>
<evidence type="ECO:0000256" key="3">
    <source>
        <dbReference type="ARBA" id="ARBA00022679"/>
    </source>
</evidence>
<dbReference type="GO" id="GO:0005524">
    <property type="term" value="F:ATP binding"/>
    <property type="evidence" value="ECO:0007669"/>
    <property type="project" value="UniProtKB-UniRule"/>
</dbReference>
<keyword evidence="4 8" id="KW-0547">Nucleotide-binding</keyword>
<feature type="domain" description="Carbohydrate kinase FGGY C-terminal" evidence="11">
    <location>
        <begin position="252"/>
        <end position="437"/>
    </location>
</feature>
<dbReference type="InterPro" id="IPR050406">
    <property type="entry name" value="FGGY_Carb_Kinase"/>
</dbReference>
<comment type="function">
    <text evidence="8">Catalyzes the phosphorylation of D-xylulose to D-xylulose 5-phosphate.</text>
</comment>
<evidence type="ECO:0000256" key="7">
    <source>
        <dbReference type="ARBA" id="ARBA00023277"/>
    </source>
</evidence>
<evidence type="ECO:0000256" key="1">
    <source>
        <dbReference type="ARBA" id="ARBA00009156"/>
    </source>
</evidence>
<keyword evidence="13" id="KW-1185">Reference proteome</keyword>
<dbReference type="InterPro" id="IPR000577">
    <property type="entry name" value="Carb_kinase_FGGY"/>
</dbReference>
<evidence type="ECO:0000256" key="5">
    <source>
        <dbReference type="ARBA" id="ARBA00022777"/>
    </source>
</evidence>
<dbReference type="InterPro" id="IPR006000">
    <property type="entry name" value="Xylulokinase"/>
</dbReference>
<dbReference type="Gene3D" id="3.30.420.40">
    <property type="match status" value="2"/>
</dbReference>